<dbReference type="AlphaFoldDB" id="A0A914BZ22"/>
<keyword evidence="3" id="KW-1185">Reference proteome</keyword>
<feature type="signal peptide" evidence="2">
    <location>
        <begin position="1"/>
        <end position="16"/>
    </location>
</feature>
<evidence type="ECO:0000313" key="3">
    <source>
        <dbReference type="Proteomes" id="UP000887540"/>
    </source>
</evidence>
<evidence type="ECO:0000313" key="4">
    <source>
        <dbReference type="WBParaSite" id="ACRNAN_Path_133.g461.t1"/>
    </source>
</evidence>
<name>A0A914BZ22_9BILA</name>
<dbReference type="Proteomes" id="UP000887540">
    <property type="component" value="Unplaced"/>
</dbReference>
<dbReference type="PANTHER" id="PTHR34149:SF1">
    <property type="entry name" value="PROTEIN CBG18148"/>
    <property type="match status" value="1"/>
</dbReference>
<feature type="chain" id="PRO_5037434466" evidence="2">
    <location>
        <begin position="17"/>
        <end position="103"/>
    </location>
</feature>
<feature type="transmembrane region" description="Helical" evidence="1">
    <location>
        <begin position="71"/>
        <end position="98"/>
    </location>
</feature>
<sequence>MHALIILLPFLPLIEGVIQCPLGGIGGYGGGYGGGPGYPFGGGNYCGPESIFHYYTCCNNGYECCFQLETWVIVGLIVLALVTIVCCFGICGACYWGVARATE</sequence>
<organism evidence="3 4">
    <name type="scientific">Acrobeloides nanus</name>
    <dbReference type="NCBI Taxonomy" id="290746"/>
    <lineage>
        <taxon>Eukaryota</taxon>
        <taxon>Metazoa</taxon>
        <taxon>Ecdysozoa</taxon>
        <taxon>Nematoda</taxon>
        <taxon>Chromadorea</taxon>
        <taxon>Rhabditida</taxon>
        <taxon>Tylenchina</taxon>
        <taxon>Cephalobomorpha</taxon>
        <taxon>Cephaloboidea</taxon>
        <taxon>Cephalobidae</taxon>
        <taxon>Acrobeloides</taxon>
    </lineage>
</organism>
<accession>A0A914BZ22</accession>
<dbReference type="WBParaSite" id="ACRNAN_Path_133.g461.t1">
    <property type="protein sequence ID" value="ACRNAN_Path_133.g461.t1"/>
    <property type="gene ID" value="ACRNAN_Path_133.g461"/>
</dbReference>
<evidence type="ECO:0000256" key="2">
    <source>
        <dbReference type="SAM" id="SignalP"/>
    </source>
</evidence>
<protein>
    <submittedName>
        <fullName evidence="4">Uncharacterized protein</fullName>
    </submittedName>
</protein>
<keyword evidence="2" id="KW-0732">Signal</keyword>
<keyword evidence="1" id="KW-0472">Membrane</keyword>
<keyword evidence="1" id="KW-1133">Transmembrane helix</keyword>
<proteinExistence type="predicted"/>
<reference evidence="4" key="1">
    <citation type="submission" date="2022-11" db="UniProtKB">
        <authorList>
            <consortium name="WormBaseParasite"/>
        </authorList>
    </citation>
    <scope>IDENTIFICATION</scope>
</reference>
<keyword evidence="1" id="KW-0812">Transmembrane</keyword>
<dbReference type="Pfam" id="PF10853">
    <property type="entry name" value="DUF2650"/>
    <property type="match status" value="1"/>
</dbReference>
<dbReference type="InterPro" id="IPR022559">
    <property type="entry name" value="SUP-1-like"/>
</dbReference>
<dbReference type="PANTHER" id="PTHR34149">
    <property type="entry name" value="PROTEIN CBG11905-RELATED"/>
    <property type="match status" value="1"/>
</dbReference>
<evidence type="ECO:0000256" key="1">
    <source>
        <dbReference type="SAM" id="Phobius"/>
    </source>
</evidence>